<dbReference type="GO" id="GO:0009055">
    <property type="term" value="F:electron transfer activity"/>
    <property type="evidence" value="ECO:0007669"/>
    <property type="project" value="InterPro"/>
</dbReference>
<evidence type="ECO:0000256" key="3">
    <source>
        <dbReference type="ARBA" id="ARBA00022692"/>
    </source>
</evidence>
<feature type="domain" description="Cytochrome b561 bacterial/Ni-hydrogenase" evidence="7">
    <location>
        <begin position="7"/>
        <end position="197"/>
    </location>
</feature>
<dbReference type="Pfam" id="PF01292">
    <property type="entry name" value="Ni_hydr_CYTB"/>
    <property type="match status" value="1"/>
</dbReference>
<dbReference type="InterPro" id="IPR016174">
    <property type="entry name" value="Di-haem_cyt_TM"/>
</dbReference>
<evidence type="ECO:0000256" key="2">
    <source>
        <dbReference type="ARBA" id="ARBA00022475"/>
    </source>
</evidence>
<evidence type="ECO:0000256" key="6">
    <source>
        <dbReference type="SAM" id="Phobius"/>
    </source>
</evidence>
<sequence>MKNRIQRYGILVRLEHWTVALSGIALIFTGLGCLPLFKRYYITELPGFGWTADFYTVTKIHYIAAIFFVMGVLFHLFYHGLRKDFGLIPRPRDFIDSFKVILASFGIGKEPPCDKWLPEQRVAYLFIGLNILVVGGTGFLKVLKNLEWVIFSPKTETLLNLTHTISGGIFILMFIIHVFFVLAVKSNWPLLKAMITGYVDEEYVKKRHHLWYEKIKGEVNLEE</sequence>
<reference evidence="8 9" key="1">
    <citation type="journal article" date="2015" name="Genome Announc.">
        <title>Genome Sequence of a Sulfate-Reducing Thermophilic Bacterium, Thermodesulfobacterium commune DSM 2178T (Phylum Thermodesulfobacteria).</title>
        <authorList>
            <person name="Bhatnagar S."/>
            <person name="Badger J.H."/>
            <person name="Madupu R."/>
            <person name="Khouri H.M."/>
            <person name="O'Connor E.M."/>
            <person name="Robb F.T."/>
            <person name="Ward N.L."/>
            <person name="Eisen J.A."/>
        </authorList>
    </citation>
    <scope>NUCLEOTIDE SEQUENCE [LARGE SCALE GENOMIC DNA]</scope>
    <source>
        <strain evidence="8 9">DSM 2178</strain>
    </source>
</reference>
<gene>
    <name evidence="8" type="ORF">HL41_08380</name>
</gene>
<dbReference type="eggNOG" id="COG2864">
    <property type="taxonomic scope" value="Bacteria"/>
</dbReference>
<evidence type="ECO:0000259" key="7">
    <source>
        <dbReference type="Pfam" id="PF01292"/>
    </source>
</evidence>
<dbReference type="GO" id="GO:0020037">
    <property type="term" value="F:heme binding"/>
    <property type="evidence" value="ECO:0007669"/>
    <property type="project" value="TreeGrafter"/>
</dbReference>
<dbReference type="AlphaFoldDB" id="A0A075WTS3"/>
<comment type="subcellular location">
    <subcellularLocation>
        <location evidence="1">Cell membrane</location>
        <topology evidence="1">Multi-pass membrane protein</topology>
    </subcellularLocation>
</comment>
<dbReference type="PROSITE" id="PS51257">
    <property type="entry name" value="PROKAR_LIPOPROTEIN"/>
    <property type="match status" value="1"/>
</dbReference>
<dbReference type="EMBL" id="CP008796">
    <property type="protein sequence ID" value="AIH04669.1"/>
    <property type="molecule type" value="Genomic_DNA"/>
</dbReference>
<dbReference type="HOGENOM" id="CLU_1123155_0_0_0"/>
<feature type="transmembrane region" description="Helical" evidence="6">
    <location>
        <begin position="163"/>
        <end position="184"/>
    </location>
</feature>
<evidence type="ECO:0000256" key="4">
    <source>
        <dbReference type="ARBA" id="ARBA00022989"/>
    </source>
</evidence>
<name>A0A075WTS3_9BACT</name>
<dbReference type="OrthoDB" id="9787143at2"/>
<evidence type="ECO:0000256" key="1">
    <source>
        <dbReference type="ARBA" id="ARBA00004651"/>
    </source>
</evidence>
<keyword evidence="9" id="KW-1185">Reference proteome</keyword>
<dbReference type="STRING" id="289377.HL41_08380"/>
<feature type="transmembrane region" description="Helical" evidence="6">
    <location>
        <begin position="20"/>
        <end position="40"/>
    </location>
</feature>
<evidence type="ECO:0000313" key="9">
    <source>
        <dbReference type="Proteomes" id="UP000028481"/>
    </source>
</evidence>
<dbReference type="PANTHER" id="PTHR30485">
    <property type="entry name" value="NI/FE-HYDROGENASE 1 B-TYPE CYTOCHROME SUBUNIT"/>
    <property type="match status" value="1"/>
</dbReference>
<keyword evidence="2" id="KW-1003">Cell membrane</keyword>
<dbReference type="PaxDb" id="289377-HL41_08380"/>
<feature type="transmembrane region" description="Helical" evidence="6">
    <location>
        <begin position="122"/>
        <end position="143"/>
    </location>
</feature>
<organism evidence="8 9">
    <name type="scientific">Thermodesulfobacterium commune DSM 2178</name>
    <dbReference type="NCBI Taxonomy" id="289377"/>
    <lineage>
        <taxon>Bacteria</taxon>
        <taxon>Pseudomonadati</taxon>
        <taxon>Thermodesulfobacteriota</taxon>
        <taxon>Thermodesulfobacteria</taxon>
        <taxon>Thermodesulfobacteriales</taxon>
        <taxon>Thermodesulfobacteriaceae</taxon>
        <taxon>Thermodesulfobacterium</taxon>
    </lineage>
</organism>
<dbReference type="InterPro" id="IPR011577">
    <property type="entry name" value="Cyt_b561_bac/Ni-Hgenase"/>
</dbReference>
<feature type="transmembrane region" description="Helical" evidence="6">
    <location>
        <begin position="60"/>
        <end position="81"/>
    </location>
</feature>
<dbReference type="SUPFAM" id="SSF81342">
    <property type="entry name" value="Transmembrane di-heme cytochromes"/>
    <property type="match status" value="1"/>
</dbReference>
<protein>
    <recommendedName>
        <fullName evidence="7">Cytochrome b561 bacterial/Ni-hydrogenase domain-containing protein</fullName>
    </recommendedName>
</protein>
<dbReference type="RefSeq" id="WP_038062345.1">
    <property type="nucleotide sequence ID" value="NZ_CP008796.1"/>
</dbReference>
<dbReference type="KEGG" id="tcm:HL41_08380"/>
<evidence type="ECO:0000256" key="5">
    <source>
        <dbReference type="ARBA" id="ARBA00023136"/>
    </source>
</evidence>
<dbReference type="InterPro" id="IPR051542">
    <property type="entry name" value="Hydrogenase_cytochrome"/>
</dbReference>
<dbReference type="GO" id="GO:0022904">
    <property type="term" value="P:respiratory electron transport chain"/>
    <property type="evidence" value="ECO:0007669"/>
    <property type="project" value="InterPro"/>
</dbReference>
<keyword evidence="5 6" id="KW-0472">Membrane</keyword>
<keyword evidence="3 6" id="KW-0812">Transmembrane</keyword>
<dbReference type="PANTHER" id="PTHR30485:SF1">
    <property type="entry name" value="CYTOCHROME YDHU-RELATED"/>
    <property type="match status" value="1"/>
</dbReference>
<evidence type="ECO:0000313" key="8">
    <source>
        <dbReference type="EMBL" id="AIH04669.1"/>
    </source>
</evidence>
<accession>A0A075WTS3</accession>
<dbReference type="Gene3D" id="1.20.950.20">
    <property type="entry name" value="Transmembrane di-heme cytochromes, Chain C"/>
    <property type="match status" value="1"/>
</dbReference>
<proteinExistence type="predicted"/>
<keyword evidence="4 6" id="KW-1133">Transmembrane helix</keyword>
<dbReference type="Proteomes" id="UP000028481">
    <property type="component" value="Chromosome"/>
</dbReference>
<dbReference type="GO" id="GO:0005886">
    <property type="term" value="C:plasma membrane"/>
    <property type="evidence" value="ECO:0007669"/>
    <property type="project" value="UniProtKB-SubCell"/>
</dbReference>